<dbReference type="InterPro" id="IPR036388">
    <property type="entry name" value="WH-like_DNA-bd_sf"/>
</dbReference>
<dbReference type="SMART" id="SM00421">
    <property type="entry name" value="HTH_LUXR"/>
    <property type="match status" value="1"/>
</dbReference>
<dbReference type="Proteomes" id="UP000192840">
    <property type="component" value="Unassembled WGS sequence"/>
</dbReference>
<organism evidence="2 3">
    <name type="scientific">Lentzea albidocapillata</name>
    <dbReference type="NCBI Taxonomy" id="40571"/>
    <lineage>
        <taxon>Bacteria</taxon>
        <taxon>Bacillati</taxon>
        <taxon>Actinomycetota</taxon>
        <taxon>Actinomycetes</taxon>
        <taxon>Pseudonocardiales</taxon>
        <taxon>Pseudonocardiaceae</taxon>
        <taxon>Lentzea</taxon>
    </lineage>
</organism>
<accession>A0A1W2CYQ8</accession>
<protein>
    <submittedName>
        <fullName evidence="2">Predicted ATPase</fullName>
    </submittedName>
</protein>
<evidence type="ECO:0000259" key="1">
    <source>
        <dbReference type="PROSITE" id="PS50043"/>
    </source>
</evidence>
<dbReference type="SUPFAM" id="SSF52540">
    <property type="entry name" value="P-loop containing nucleoside triphosphate hydrolases"/>
    <property type="match status" value="1"/>
</dbReference>
<dbReference type="PRINTS" id="PR00038">
    <property type="entry name" value="HTHLUXR"/>
</dbReference>
<dbReference type="CDD" id="cd06170">
    <property type="entry name" value="LuxR_C_like"/>
    <property type="match status" value="1"/>
</dbReference>
<proteinExistence type="predicted"/>
<dbReference type="InterPro" id="IPR016032">
    <property type="entry name" value="Sig_transdc_resp-reg_C-effctor"/>
</dbReference>
<dbReference type="Gene3D" id="1.25.40.10">
    <property type="entry name" value="Tetratricopeptide repeat domain"/>
    <property type="match status" value="1"/>
</dbReference>
<dbReference type="InterPro" id="IPR027417">
    <property type="entry name" value="P-loop_NTPase"/>
</dbReference>
<dbReference type="PANTHER" id="PTHR47691:SF3">
    <property type="entry name" value="HTH-TYPE TRANSCRIPTIONAL REGULATOR RV0890C-RELATED"/>
    <property type="match status" value="1"/>
</dbReference>
<dbReference type="Gene3D" id="1.10.10.10">
    <property type="entry name" value="Winged helix-like DNA-binding domain superfamily/Winged helix DNA-binding domain"/>
    <property type="match status" value="1"/>
</dbReference>
<feature type="domain" description="HTH luxR-type" evidence="1">
    <location>
        <begin position="656"/>
        <end position="721"/>
    </location>
</feature>
<reference evidence="3" key="1">
    <citation type="submission" date="2017-04" db="EMBL/GenBank/DDBJ databases">
        <authorList>
            <person name="Varghese N."/>
            <person name="Submissions S."/>
        </authorList>
    </citation>
    <scope>NUCLEOTIDE SEQUENCE [LARGE SCALE GENOMIC DNA]</scope>
    <source>
        <strain evidence="3">DSM 44073</strain>
    </source>
</reference>
<evidence type="ECO:0000313" key="2">
    <source>
        <dbReference type="EMBL" id="SMC89962.1"/>
    </source>
</evidence>
<dbReference type="AlphaFoldDB" id="A0A1W2CYQ8"/>
<dbReference type="OrthoDB" id="3651603at2"/>
<sequence>MTIRHLHLDTGSCLWKSVFAQFKPVCERYCISRATIVRIASASRIARMWWSLDSRTRLVGRERELTTVRRLLRRHRLVTLVGPGGAGKSRLAAELSLGDAVVELEPVRRPDLLWHVIAFSLNVWEEPGSPLRETVRRALADHRVLVLDNCEHLIHEAASAVAELLAACPRLRVLVTSREPLDLAGEMCVEVGPLSPADARQLFVECGGAPELADSVRDHLPLAIELAAARTDVPARHRTLDAVIGWSYDLLPPAEQSAFRRLSALIGDFDLNLAAAVCGDRVDVVQLMASLRAKSLVVRSPSLSGARFRMLESIRLFGLARLEENGETDATFDLLVDSLTGTIQSISAAPVVTAGMDTWLASQEHQLLQAVGRVPRTDSRHTWLVAGIVHVWYLHRSYNEAMRLASTALAHGPLTSHAELLLFRAVWLAGFTGDEAAALRYAEALVAHPAMSRPAWEARGWNTLGYARGINSDLAGAHTANERSVAAARFLGDPELLMTFLNNHAWLLMRLNDLTAALAAALESLSLGVRDGFRLMASRHTAGVIALAANDVDQAEHHFTIALRVGAPAAVSEAGLLEGLGIVAAHRGDADRAVVLMAAAAATRRTRGSRQEEPWNRMVADARELALSSAGPRRASRAWSLGERLDHAGLLAYVSTPRQDGPLTARQREIADLVADGLTNTEIAVRLGISVATVRSHVTQMLSRLGLSSRTQLAARTARAR</sequence>
<dbReference type="Gene3D" id="3.40.50.300">
    <property type="entry name" value="P-loop containing nucleotide triphosphate hydrolases"/>
    <property type="match status" value="1"/>
</dbReference>
<gene>
    <name evidence="2" type="ORF">SAMN05660733_02491</name>
</gene>
<name>A0A1W2CYQ8_9PSEU</name>
<dbReference type="PROSITE" id="PS50043">
    <property type="entry name" value="HTH_LUXR_2"/>
    <property type="match status" value="1"/>
</dbReference>
<dbReference type="SUPFAM" id="SSF48452">
    <property type="entry name" value="TPR-like"/>
    <property type="match status" value="1"/>
</dbReference>
<dbReference type="InterPro" id="IPR011990">
    <property type="entry name" value="TPR-like_helical_dom_sf"/>
</dbReference>
<evidence type="ECO:0000313" key="3">
    <source>
        <dbReference type="Proteomes" id="UP000192840"/>
    </source>
</evidence>
<dbReference type="eggNOG" id="COG2197">
    <property type="taxonomic scope" value="Bacteria"/>
</dbReference>
<dbReference type="GO" id="GO:0006355">
    <property type="term" value="P:regulation of DNA-templated transcription"/>
    <property type="evidence" value="ECO:0007669"/>
    <property type="project" value="InterPro"/>
</dbReference>
<dbReference type="SUPFAM" id="SSF46894">
    <property type="entry name" value="C-terminal effector domain of the bipartite response regulators"/>
    <property type="match status" value="1"/>
</dbReference>
<keyword evidence="3" id="KW-1185">Reference proteome</keyword>
<dbReference type="Pfam" id="PF00196">
    <property type="entry name" value="GerE"/>
    <property type="match status" value="1"/>
</dbReference>
<dbReference type="InterPro" id="IPR000792">
    <property type="entry name" value="Tscrpt_reg_LuxR_C"/>
</dbReference>
<dbReference type="PANTHER" id="PTHR47691">
    <property type="entry name" value="REGULATOR-RELATED"/>
    <property type="match status" value="1"/>
</dbReference>
<dbReference type="GO" id="GO:0003677">
    <property type="term" value="F:DNA binding"/>
    <property type="evidence" value="ECO:0007669"/>
    <property type="project" value="InterPro"/>
</dbReference>
<dbReference type="STRING" id="40571.SAMN05660733_02491"/>
<dbReference type="EMBL" id="FWYC01000006">
    <property type="protein sequence ID" value="SMC89962.1"/>
    <property type="molecule type" value="Genomic_DNA"/>
</dbReference>
<dbReference type="eggNOG" id="COG3903">
    <property type="taxonomic scope" value="Bacteria"/>
</dbReference>